<proteinExistence type="inferred from homology"/>
<dbReference type="Pfam" id="PF00582">
    <property type="entry name" value="Usp"/>
    <property type="match status" value="1"/>
</dbReference>
<dbReference type="InterPro" id="IPR014729">
    <property type="entry name" value="Rossmann-like_a/b/a_fold"/>
</dbReference>
<evidence type="ECO:0000313" key="3">
    <source>
        <dbReference type="EMBL" id="KGK97752.1"/>
    </source>
</evidence>
<evidence type="ECO:0000259" key="2">
    <source>
        <dbReference type="Pfam" id="PF00582"/>
    </source>
</evidence>
<dbReference type="PANTHER" id="PTHR46268">
    <property type="entry name" value="STRESS RESPONSE PROTEIN NHAX"/>
    <property type="match status" value="1"/>
</dbReference>
<reference evidence="3 4" key="1">
    <citation type="submission" date="2014-09" db="EMBL/GenBank/DDBJ databases">
        <title>Draft genome sequence of an obligately methylotrophic methanogen, Methanococcoides methylutens, isolated from marine sediment.</title>
        <authorList>
            <person name="Guan Y."/>
            <person name="Ngugi D.K."/>
            <person name="Blom J."/>
            <person name="Ali S."/>
            <person name="Ferry J.G."/>
            <person name="Stingl U."/>
        </authorList>
    </citation>
    <scope>NUCLEOTIDE SEQUENCE [LARGE SCALE GENOMIC DNA]</scope>
    <source>
        <strain evidence="3 4">DSM 2657</strain>
    </source>
</reference>
<dbReference type="InterPro" id="IPR006016">
    <property type="entry name" value="UspA"/>
</dbReference>
<organism evidence="3 4">
    <name type="scientific">Methanococcoides methylutens</name>
    <dbReference type="NCBI Taxonomy" id="2226"/>
    <lineage>
        <taxon>Archaea</taxon>
        <taxon>Methanobacteriati</taxon>
        <taxon>Methanobacteriota</taxon>
        <taxon>Stenosarchaea group</taxon>
        <taxon>Methanomicrobia</taxon>
        <taxon>Methanosarcinales</taxon>
        <taxon>Methanosarcinaceae</taxon>
        <taxon>Methanococcoides</taxon>
    </lineage>
</organism>
<dbReference type="PIRSF" id="PIRSF006276">
    <property type="entry name" value="UspA"/>
    <property type="match status" value="1"/>
</dbReference>
<feature type="domain" description="UspA" evidence="2">
    <location>
        <begin position="5"/>
        <end position="148"/>
    </location>
</feature>
<sequence length="148" mass="16055">MTGNEYKKILIATDGSENADSAVLSGIDIAKKLDAKVYAVCVVPTHPSSSMPIGSRMMQWEVPFKVMMEEAKKAVEQVADACSSSDVEVETLVLEGHPAEEIIKYAEENKMDLIVMGSLGKTGLTRLLLGSVAEEVLRHSKVDVMVSR</sequence>
<evidence type="ECO:0000256" key="1">
    <source>
        <dbReference type="ARBA" id="ARBA00008791"/>
    </source>
</evidence>
<dbReference type="OrthoDB" id="105697at2157"/>
<dbReference type="EMBL" id="JRHO01000014">
    <property type="protein sequence ID" value="KGK97752.1"/>
    <property type="molecule type" value="Genomic_DNA"/>
</dbReference>
<dbReference type="SUPFAM" id="SSF52402">
    <property type="entry name" value="Adenine nucleotide alpha hydrolases-like"/>
    <property type="match status" value="1"/>
</dbReference>
<dbReference type="AlphaFoldDB" id="A0A099SXX3"/>
<dbReference type="RefSeq" id="WP_048194790.1">
    <property type="nucleotide sequence ID" value="NZ_CAAGSM010000005.1"/>
</dbReference>
<name>A0A099SXX3_METMT</name>
<dbReference type="Proteomes" id="UP000029859">
    <property type="component" value="Unassembled WGS sequence"/>
</dbReference>
<dbReference type="CDD" id="cd00293">
    <property type="entry name" value="USP-like"/>
    <property type="match status" value="1"/>
</dbReference>
<comment type="caution">
    <text evidence="3">The sequence shown here is derived from an EMBL/GenBank/DDBJ whole genome shotgun (WGS) entry which is preliminary data.</text>
</comment>
<comment type="similarity">
    <text evidence="1">Belongs to the universal stress protein A family.</text>
</comment>
<evidence type="ECO:0000313" key="4">
    <source>
        <dbReference type="Proteomes" id="UP000029859"/>
    </source>
</evidence>
<dbReference type="PANTHER" id="PTHR46268:SF6">
    <property type="entry name" value="UNIVERSAL STRESS PROTEIN UP12"/>
    <property type="match status" value="1"/>
</dbReference>
<dbReference type="InterPro" id="IPR006015">
    <property type="entry name" value="Universal_stress_UspA"/>
</dbReference>
<accession>A0A099SXX3</accession>
<dbReference type="PRINTS" id="PR01438">
    <property type="entry name" value="UNVRSLSTRESS"/>
</dbReference>
<gene>
    <name evidence="3" type="ORF">LI82_08215</name>
</gene>
<protein>
    <submittedName>
        <fullName evidence="3">Universal stress protein</fullName>
    </submittedName>
</protein>
<dbReference type="Gene3D" id="3.40.50.620">
    <property type="entry name" value="HUPs"/>
    <property type="match status" value="1"/>
</dbReference>
<keyword evidence="4" id="KW-1185">Reference proteome</keyword>